<comment type="caution">
    <text evidence="2">The sequence shown here is derived from an EMBL/GenBank/DDBJ whole genome shotgun (WGS) entry which is preliminary data.</text>
</comment>
<accession>A0ABR7DVX4</accession>
<dbReference type="Proteomes" id="UP000644010">
    <property type="component" value="Unassembled WGS sequence"/>
</dbReference>
<protein>
    <recommendedName>
        <fullName evidence="4">Abhydrolase family protein</fullName>
    </recommendedName>
</protein>
<dbReference type="RefSeq" id="WP_186958075.1">
    <property type="nucleotide sequence ID" value="NZ_JACOOI010000001.1"/>
</dbReference>
<name>A0ABR7DVX4_9BACT</name>
<dbReference type="PROSITE" id="PS51257">
    <property type="entry name" value="PROKAR_LIPOPROTEIN"/>
    <property type="match status" value="1"/>
</dbReference>
<keyword evidence="1" id="KW-0732">Signal</keyword>
<evidence type="ECO:0000313" key="3">
    <source>
        <dbReference type="Proteomes" id="UP000644010"/>
    </source>
</evidence>
<feature type="signal peptide" evidence="1">
    <location>
        <begin position="1"/>
        <end position="22"/>
    </location>
</feature>
<organism evidence="2 3">
    <name type="scientific">Parabacteroides segnis</name>
    <dbReference type="NCBI Taxonomy" id="2763058"/>
    <lineage>
        <taxon>Bacteria</taxon>
        <taxon>Pseudomonadati</taxon>
        <taxon>Bacteroidota</taxon>
        <taxon>Bacteroidia</taxon>
        <taxon>Bacteroidales</taxon>
        <taxon>Tannerellaceae</taxon>
        <taxon>Parabacteroides</taxon>
    </lineage>
</organism>
<proteinExistence type="predicted"/>
<sequence>MKILKNVLLFTLFVFSSCCIVAQETTFVPSEHGLIKSEREDGRFISSRKIVHAMLKNTHPKYAFNPDVNLSEFKKWQAGLRQAMKEIMCHPDVKGQPTPKLLKSEPRDGYTIEKWEFYPLPECVSTFLVLIPDNLKKITPAVMCIPGSGGTKERLAGELPLEPKFDENYHNDKAAMALRYVEMGIIAVVVDNAAAGEASDLEKYTIGTSFHYDGAARYLLELGWSYLGYTSFLDMQVINWMKQDKRIDKDRLVVSGFSLGTEPLMVLATIDPSIFAFVYNDFLCNTLERAIVMTEPDKNGIRPFPNTIRHLIPNFWNNFNFPDIVAAIAPRPLILTEGGLDRDLNLVLKAYEITGHPENLEIHHYPKFSDPKSRIDLETLPEGINRDQYYDLVNVDRTSHYFKAITVIPWLKTLLQRDSK</sequence>
<dbReference type="Gene3D" id="3.40.50.1820">
    <property type="entry name" value="alpha/beta hydrolase"/>
    <property type="match status" value="1"/>
</dbReference>
<evidence type="ECO:0000256" key="1">
    <source>
        <dbReference type="SAM" id="SignalP"/>
    </source>
</evidence>
<feature type="chain" id="PRO_5045321068" description="Abhydrolase family protein" evidence="1">
    <location>
        <begin position="23"/>
        <end position="420"/>
    </location>
</feature>
<dbReference type="InterPro" id="IPR029058">
    <property type="entry name" value="AB_hydrolase_fold"/>
</dbReference>
<gene>
    <name evidence="2" type="ORF">H8S77_02025</name>
</gene>
<dbReference type="Pfam" id="PF12715">
    <property type="entry name" value="Abhydrolase_7"/>
    <property type="match status" value="1"/>
</dbReference>
<keyword evidence="3" id="KW-1185">Reference proteome</keyword>
<dbReference type="InterPro" id="IPR025890">
    <property type="entry name" value="Abhydrolase_bac"/>
</dbReference>
<dbReference type="SUPFAM" id="SSF53474">
    <property type="entry name" value="alpha/beta-Hydrolases"/>
    <property type="match status" value="1"/>
</dbReference>
<evidence type="ECO:0000313" key="2">
    <source>
        <dbReference type="EMBL" id="MBC5641669.1"/>
    </source>
</evidence>
<evidence type="ECO:0008006" key="4">
    <source>
        <dbReference type="Google" id="ProtNLM"/>
    </source>
</evidence>
<reference evidence="2 3" key="1">
    <citation type="submission" date="2020-08" db="EMBL/GenBank/DDBJ databases">
        <title>Genome public.</title>
        <authorList>
            <person name="Liu C."/>
            <person name="Sun Q."/>
        </authorList>
    </citation>
    <scope>NUCLEOTIDE SEQUENCE [LARGE SCALE GENOMIC DNA]</scope>
    <source>
        <strain evidence="2 3">BX2</strain>
    </source>
</reference>
<dbReference type="EMBL" id="JACOOI010000001">
    <property type="protein sequence ID" value="MBC5641669.1"/>
    <property type="molecule type" value="Genomic_DNA"/>
</dbReference>